<evidence type="ECO:0000256" key="1">
    <source>
        <dbReference type="ARBA" id="ARBA00009391"/>
    </source>
</evidence>
<evidence type="ECO:0000256" key="2">
    <source>
        <dbReference type="ARBA" id="ARBA00015553"/>
    </source>
</evidence>
<feature type="domain" description="RecA family profile 2" evidence="8">
    <location>
        <begin position="179"/>
        <end position="254"/>
    </location>
</feature>
<dbReference type="GO" id="GO:0008094">
    <property type="term" value="F:ATP-dependent activity, acting on DNA"/>
    <property type="evidence" value="ECO:0007669"/>
    <property type="project" value="InterPro"/>
</dbReference>
<dbReference type="EMBL" id="JAALLH010000001">
    <property type="protein sequence ID" value="NIY68023.1"/>
    <property type="molecule type" value="Genomic_DNA"/>
</dbReference>
<protein>
    <recommendedName>
        <fullName evidence="2">Protein RecA</fullName>
    </recommendedName>
    <alternativeName>
        <fullName evidence="7">Recombinase A</fullName>
    </alternativeName>
</protein>
<keyword evidence="5" id="KW-0238">DNA-binding</keyword>
<dbReference type="GO" id="GO:0006310">
    <property type="term" value="P:DNA recombination"/>
    <property type="evidence" value="ECO:0007669"/>
    <property type="project" value="UniProtKB-KW"/>
</dbReference>
<evidence type="ECO:0000259" key="8">
    <source>
        <dbReference type="PROSITE" id="PS50163"/>
    </source>
</evidence>
<dbReference type="Gene3D" id="3.40.50.300">
    <property type="entry name" value="P-loop containing nucleotide triphosphate hydrolases"/>
    <property type="match status" value="1"/>
</dbReference>
<reference evidence="9 10" key="1">
    <citation type="submission" date="2020-02" db="EMBL/GenBank/DDBJ databases">
        <title>Streptomyces malaysiensis DSM14702 (JHCC583434, PFL_A843) Genome sequencing and assembly.</title>
        <authorList>
            <person name="Samborskyy M."/>
        </authorList>
    </citation>
    <scope>NUCLEOTIDE SEQUENCE [LARGE SCALE GENOMIC DNA]</scope>
    <source>
        <strain evidence="9 10">DSM 14702</strain>
    </source>
</reference>
<comment type="caution">
    <text evidence="9">The sequence shown here is derived from an EMBL/GenBank/DDBJ whole genome shotgun (WGS) entry which is preliminary data.</text>
</comment>
<gene>
    <name evidence="9" type="ORF">SMALB_6101</name>
</gene>
<evidence type="ECO:0000313" key="10">
    <source>
        <dbReference type="Proteomes" id="UP000536624"/>
    </source>
</evidence>
<evidence type="ECO:0000256" key="7">
    <source>
        <dbReference type="ARBA" id="ARBA00033319"/>
    </source>
</evidence>
<proteinExistence type="inferred from homology"/>
<evidence type="ECO:0000256" key="3">
    <source>
        <dbReference type="ARBA" id="ARBA00022741"/>
    </source>
</evidence>
<evidence type="ECO:0000256" key="4">
    <source>
        <dbReference type="ARBA" id="ARBA00022840"/>
    </source>
</evidence>
<dbReference type="InterPro" id="IPR013765">
    <property type="entry name" value="DNA_recomb/repair_RecA"/>
</dbReference>
<sequence>MPAVPLFTTGSLALDVMLGGGWPGNQWNEILGAESSGKTTIAHKTIAANQQLDENFTTFWVAAEAYDHAWAETLGVDVERVIVYSTNAMEDAYTAMIQAAESRAVDAIVLDSYPALVPDDEYEKDMDQATISAGARVTGKFFRKVGSATRRSLVEQERPVLALIVNQFRDQIGGWSPAGMTPKTSPGGKARLYAYYTRLEVTRTEWIDEKRPGGGKTRVGQVIKLKTLKSKSAAPQQVASLKFYFADSVQGFRKGEYDSASQLVTMGILHGLIVADGSWYKYGGHRWHGEPKMTAAMRENLDLQEQLSADVMAQIHDGDS</sequence>
<accession>A0A7X5X7H2</accession>
<dbReference type="SUPFAM" id="SSF54752">
    <property type="entry name" value="RecA protein, C-terminal domain"/>
    <property type="match status" value="1"/>
</dbReference>
<dbReference type="InterPro" id="IPR049428">
    <property type="entry name" value="RecA-like_N"/>
</dbReference>
<comment type="similarity">
    <text evidence="1">Belongs to the RecA family.</text>
</comment>
<dbReference type="PROSITE" id="PS50163">
    <property type="entry name" value="RECA_3"/>
    <property type="match status" value="1"/>
</dbReference>
<organism evidence="9 10">
    <name type="scientific">Streptomyces malaysiensis</name>
    <dbReference type="NCBI Taxonomy" id="92644"/>
    <lineage>
        <taxon>Bacteria</taxon>
        <taxon>Bacillati</taxon>
        <taxon>Actinomycetota</taxon>
        <taxon>Actinomycetes</taxon>
        <taxon>Kitasatosporales</taxon>
        <taxon>Streptomycetaceae</taxon>
        <taxon>Streptomyces</taxon>
        <taxon>Streptomyces violaceusniger group</taxon>
    </lineage>
</organism>
<name>A0A7X5X7H2_STRMQ</name>
<dbReference type="InterPro" id="IPR027417">
    <property type="entry name" value="P-loop_NTPase"/>
</dbReference>
<evidence type="ECO:0000256" key="5">
    <source>
        <dbReference type="ARBA" id="ARBA00023125"/>
    </source>
</evidence>
<dbReference type="Proteomes" id="UP000536624">
    <property type="component" value="Unassembled WGS sequence"/>
</dbReference>
<dbReference type="GO" id="GO:0003697">
    <property type="term" value="F:single-stranded DNA binding"/>
    <property type="evidence" value="ECO:0007669"/>
    <property type="project" value="InterPro"/>
</dbReference>
<keyword evidence="4" id="KW-0067">ATP-binding</keyword>
<evidence type="ECO:0000256" key="6">
    <source>
        <dbReference type="ARBA" id="ARBA00023172"/>
    </source>
</evidence>
<dbReference type="PRINTS" id="PR00142">
    <property type="entry name" value="RECA"/>
</dbReference>
<keyword evidence="6" id="KW-0233">DNA recombination</keyword>
<dbReference type="PANTHER" id="PTHR45900">
    <property type="entry name" value="RECA"/>
    <property type="match status" value="1"/>
</dbReference>
<dbReference type="SUPFAM" id="SSF52540">
    <property type="entry name" value="P-loop containing nucleoside triphosphate hydrolases"/>
    <property type="match status" value="1"/>
</dbReference>
<dbReference type="Gene3D" id="3.30.250.10">
    <property type="entry name" value="RecA protein, C-terminal domain"/>
    <property type="match status" value="1"/>
</dbReference>
<dbReference type="AlphaFoldDB" id="A0A7X5X7H2"/>
<evidence type="ECO:0000313" key="9">
    <source>
        <dbReference type="EMBL" id="NIY68023.1"/>
    </source>
</evidence>
<dbReference type="PANTHER" id="PTHR45900:SF1">
    <property type="entry name" value="MITOCHONDRIAL DNA REPAIR PROTEIN RECA HOMOLOG-RELATED"/>
    <property type="match status" value="1"/>
</dbReference>
<dbReference type="Pfam" id="PF00154">
    <property type="entry name" value="RecA_N"/>
    <property type="match status" value="1"/>
</dbReference>
<dbReference type="GO" id="GO:0006281">
    <property type="term" value="P:DNA repair"/>
    <property type="evidence" value="ECO:0007669"/>
    <property type="project" value="InterPro"/>
</dbReference>
<dbReference type="InterPro" id="IPR023400">
    <property type="entry name" value="RecA_C_sf"/>
</dbReference>
<dbReference type="GO" id="GO:0005524">
    <property type="term" value="F:ATP binding"/>
    <property type="evidence" value="ECO:0007669"/>
    <property type="project" value="UniProtKB-KW"/>
</dbReference>
<keyword evidence="3" id="KW-0547">Nucleotide-binding</keyword>
<dbReference type="InterPro" id="IPR020587">
    <property type="entry name" value="RecA_monomer-monomer_interface"/>
</dbReference>